<dbReference type="Proteomes" id="UP000886520">
    <property type="component" value="Chromosome 25"/>
</dbReference>
<reference evidence="2" key="1">
    <citation type="submission" date="2021-01" db="EMBL/GenBank/DDBJ databases">
        <title>Adiantum capillus-veneris genome.</title>
        <authorList>
            <person name="Fang Y."/>
            <person name="Liao Q."/>
        </authorList>
    </citation>
    <scope>NUCLEOTIDE SEQUENCE</scope>
    <source>
        <strain evidence="2">H3</strain>
        <tissue evidence="2">Leaf</tissue>
    </source>
</reference>
<evidence type="ECO:0000313" key="2">
    <source>
        <dbReference type="EMBL" id="KAI5058983.1"/>
    </source>
</evidence>
<accession>A0A9D4U123</accession>
<comment type="caution">
    <text evidence="2">The sequence shown here is derived from an EMBL/GenBank/DDBJ whole genome shotgun (WGS) entry which is preliminary data.</text>
</comment>
<proteinExistence type="predicted"/>
<keyword evidence="1" id="KW-1133">Transmembrane helix</keyword>
<protein>
    <submittedName>
        <fullName evidence="2">Uncharacterized protein</fullName>
    </submittedName>
</protein>
<evidence type="ECO:0000313" key="3">
    <source>
        <dbReference type="Proteomes" id="UP000886520"/>
    </source>
</evidence>
<feature type="transmembrane region" description="Helical" evidence="1">
    <location>
        <begin position="18"/>
        <end position="38"/>
    </location>
</feature>
<sequence>MLVVWSGYVNNIAHESGLWSFAVSCFVTILFGSARRILETILVLWSFSGKFGFNGNDYLLLFVRSKFYMRQLLEGHYKFHSCTVSKVQPPKDNSKW</sequence>
<gene>
    <name evidence="2" type="ORF">GOP47_0025302</name>
</gene>
<dbReference type="AlphaFoldDB" id="A0A9D4U123"/>
<keyword evidence="3" id="KW-1185">Reference proteome</keyword>
<keyword evidence="1" id="KW-0812">Transmembrane</keyword>
<name>A0A9D4U123_ADICA</name>
<evidence type="ECO:0000256" key="1">
    <source>
        <dbReference type="SAM" id="Phobius"/>
    </source>
</evidence>
<keyword evidence="1" id="KW-0472">Membrane</keyword>
<organism evidence="2 3">
    <name type="scientific">Adiantum capillus-veneris</name>
    <name type="common">Maidenhair fern</name>
    <dbReference type="NCBI Taxonomy" id="13818"/>
    <lineage>
        <taxon>Eukaryota</taxon>
        <taxon>Viridiplantae</taxon>
        <taxon>Streptophyta</taxon>
        <taxon>Embryophyta</taxon>
        <taxon>Tracheophyta</taxon>
        <taxon>Polypodiopsida</taxon>
        <taxon>Polypodiidae</taxon>
        <taxon>Polypodiales</taxon>
        <taxon>Pteridineae</taxon>
        <taxon>Pteridaceae</taxon>
        <taxon>Vittarioideae</taxon>
        <taxon>Adiantum</taxon>
    </lineage>
</organism>
<dbReference type="EMBL" id="JABFUD020000025">
    <property type="protein sequence ID" value="KAI5058983.1"/>
    <property type="molecule type" value="Genomic_DNA"/>
</dbReference>